<comment type="caution">
    <text evidence="2">The sequence shown here is derived from an EMBL/GenBank/DDBJ whole genome shotgun (WGS) entry which is preliminary data.</text>
</comment>
<protein>
    <recommendedName>
        <fullName evidence="4">WAT1-related protein</fullName>
    </recommendedName>
</protein>
<feature type="region of interest" description="Disordered" evidence="1">
    <location>
        <begin position="19"/>
        <end position="47"/>
    </location>
</feature>
<feature type="compositionally biased region" description="Low complexity" evidence="1">
    <location>
        <begin position="19"/>
        <end position="33"/>
    </location>
</feature>
<proteinExistence type="predicted"/>
<evidence type="ECO:0008006" key="4">
    <source>
        <dbReference type="Google" id="ProtNLM"/>
    </source>
</evidence>
<evidence type="ECO:0000313" key="2">
    <source>
        <dbReference type="EMBL" id="MED6167338.1"/>
    </source>
</evidence>
<sequence>MGGEELVARCRRQLRLLHSSSSSSSLKTSCLKSPKYPHPNHHHPGLRRWHHYSSRIRRRQLSPSTVFDQMSKNNDVENPTTNLNATVTASVADAGNKGNWYNVLLQQISVYGVAAGYCLSASLLSIINKWAVMKFPYPGALTALQYFTSAAGVFIVGQLKFVEHDRLDLMTMWSRGESFPSPAMAHSEDMGFPGHNLCGECALCCDGLSVYFHGL</sequence>
<feature type="compositionally biased region" description="Basic residues" evidence="1">
    <location>
        <begin position="38"/>
        <end position="47"/>
    </location>
</feature>
<reference evidence="2 3" key="1">
    <citation type="journal article" date="2023" name="Plants (Basel)">
        <title>Bridging the Gap: Combining Genomics and Transcriptomics Approaches to Understand Stylosanthes scabra, an Orphan Legume from the Brazilian Caatinga.</title>
        <authorList>
            <person name="Ferreira-Neto J.R.C."/>
            <person name="da Silva M.D."/>
            <person name="Binneck E."/>
            <person name="de Melo N.F."/>
            <person name="da Silva R.H."/>
            <person name="de Melo A.L.T.M."/>
            <person name="Pandolfi V."/>
            <person name="Bustamante F.O."/>
            <person name="Brasileiro-Vidal A.C."/>
            <person name="Benko-Iseppon A.M."/>
        </authorList>
    </citation>
    <scope>NUCLEOTIDE SEQUENCE [LARGE SCALE GENOMIC DNA]</scope>
    <source>
        <tissue evidence="2">Leaves</tissue>
    </source>
</reference>
<evidence type="ECO:0000313" key="3">
    <source>
        <dbReference type="Proteomes" id="UP001341840"/>
    </source>
</evidence>
<keyword evidence="3" id="KW-1185">Reference proteome</keyword>
<gene>
    <name evidence="2" type="ORF">PIB30_001761</name>
</gene>
<accession>A0ABU6V4S2</accession>
<evidence type="ECO:0000256" key="1">
    <source>
        <dbReference type="SAM" id="MobiDB-lite"/>
    </source>
</evidence>
<organism evidence="2 3">
    <name type="scientific">Stylosanthes scabra</name>
    <dbReference type="NCBI Taxonomy" id="79078"/>
    <lineage>
        <taxon>Eukaryota</taxon>
        <taxon>Viridiplantae</taxon>
        <taxon>Streptophyta</taxon>
        <taxon>Embryophyta</taxon>
        <taxon>Tracheophyta</taxon>
        <taxon>Spermatophyta</taxon>
        <taxon>Magnoliopsida</taxon>
        <taxon>eudicotyledons</taxon>
        <taxon>Gunneridae</taxon>
        <taxon>Pentapetalae</taxon>
        <taxon>rosids</taxon>
        <taxon>fabids</taxon>
        <taxon>Fabales</taxon>
        <taxon>Fabaceae</taxon>
        <taxon>Papilionoideae</taxon>
        <taxon>50 kb inversion clade</taxon>
        <taxon>dalbergioids sensu lato</taxon>
        <taxon>Dalbergieae</taxon>
        <taxon>Pterocarpus clade</taxon>
        <taxon>Stylosanthes</taxon>
    </lineage>
</organism>
<name>A0ABU6V4S2_9FABA</name>
<dbReference type="Proteomes" id="UP001341840">
    <property type="component" value="Unassembled WGS sequence"/>
</dbReference>
<dbReference type="EMBL" id="JASCZI010151038">
    <property type="protein sequence ID" value="MED6167338.1"/>
    <property type="molecule type" value="Genomic_DNA"/>
</dbReference>